<accession>A0A6G3ZRY8</accession>
<proteinExistence type="predicted"/>
<dbReference type="RefSeq" id="WP_163940746.1">
    <property type="nucleotide sequence ID" value="NZ_JAAIKC010000001.1"/>
</dbReference>
<organism evidence="2">
    <name type="scientific">Paenibacillus sp. SYP-B3998</name>
    <dbReference type="NCBI Taxonomy" id="2678564"/>
    <lineage>
        <taxon>Bacteria</taxon>
        <taxon>Bacillati</taxon>
        <taxon>Bacillota</taxon>
        <taxon>Bacilli</taxon>
        <taxon>Bacillales</taxon>
        <taxon>Paenibacillaceae</taxon>
        <taxon>Paenibacillus</taxon>
    </lineage>
</organism>
<dbReference type="EMBL" id="JAAIKC010000001">
    <property type="protein sequence ID" value="NEW04885.1"/>
    <property type="molecule type" value="Genomic_DNA"/>
</dbReference>
<name>A0A6G3ZRY8_9BACL</name>
<dbReference type="AlphaFoldDB" id="A0A6G3ZRY8"/>
<evidence type="ECO:0000256" key="1">
    <source>
        <dbReference type="SAM" id="Phobius"/>
    </source>
</evidence>
<feature type="transmembrane region" description="Helical" evidence="1">
    <location>
        <begin position="142"/>
        <end position="163"/>
    </location>
</feature>
<keyword evidence="1" id="KW-0472">Membrane</keyword>
<feature type="transmembrane region" description="Helical" evidence="1">
    <location>
        <begin position="97"/>
        <end position="121"/>
    </location>
</feature>
<feature type="transmembrane region" description="Helical" evidence="1">
    <location>
        <begin position="70"/>
        <end position="91"/>
    </location>
</feature>
<feature type="transmembrane region" description="Helical" evidence="1">
    <location>
        <begin position="183"/>
        <end position="205"/>
    </location>
</feature>
<protein>
    <recommendedName>
        <fullName evidence="3">B box-type domain-containing protein</fullName>
    </recommendedName>
</protein>
<sequence length="214" mass="24715">MKCYYHKEIDSLISCKQCEIALCLECRNEEYIEYCHACALDYRNKEYDKTQKSYRKHDWQLSNDKWLRYIGWYEIIGGVVGILTILMVILQFQMLNLVSICLIAGFFFLYILSIVSGVLLLKNKASGTILSVCLQVLQVPQLMIHGITYVFISGASLAIKFVFGSETAIGLNFWILSKFQFSFTFHNTPFLISINIIPLLILVIFHKKKQLLNS</sequence>
<keyword evidence="1" id="KW-1133">Transmembrane helix</keyword>
<evidence type="ECO:0000313" key="2">
    <source>
        <dbReference type="EMBL" id="NEW04885.1"/>
    </source>
</evidence>
<comment type="caution">
    <text evidence="2">The sequence shown here is derived from an EMBL/GenBank/DDBJ whole genome shotgun (WGS) entry which is preliminary data.</text>
</comment>
<gene>
    <name evidence="2" type="ORF">GK047_02480</name>
</gene>
<reference evidence="2" key="1">
    <citation type="submission" date="2020-02" db="EMBL/GenBank/DDBJ databases">
        <authorList>
            <person name="Shen X.-R."/>
            <person name="Zhang Y.-X."/>
        </authorList>
    </citation>
    <scope>NUCLEOTIDE SEQUENCE</scope>
    <source>
        <strain evidence="2">SYP-B3998</strain>
    </source>
</reference>
<evidence type="ECO:0008006" key="3">
    <source>
        <dbReference type="Google" id="ProtNLM"/>
    </source>
</evidence>
<keyword evidence="1" id="KW-0812">Transmembrane</keyword>